<dbReference type="PANTHER" id="PTHR24113:SF12">
    <property type="entry name" value="RAN GTPASE-ACTIVATING PROTEIN 1"/>
    <property type="match status" value="1"/>
</dbReference>
<accession>A0A409VRZ6</accession>
<gene>
    <name evidence="5" type="ORF">CVT26_001937</name>
</gene>
<dbReference type="Proteomes" id="UP000284706">
    <property type="component" value="Unassembled WGS sequence"/>
</dbReference>
<keyword evidence="6" id="KW-1185">Reference proteome</keyword>
<dbReference type="OrthoDB" id="120976at2759"/>
<evidence type="ECO:0000256" key="1">
    <source>
        <dbReference type="ARBA" id="ARBA00022468"/>
    </source>
</evidence>
<keyword evidence="3" id="KW-0677">Repeat</keyword>
<dbReference type="EMBL" id="NHYE01005583">
    <property type="protein sequence ID" value="PPQ69003.1"/>
    <property type="molecule type" value="Genomic_DNA"/>
</dbReference>
<evidence type="ECO:0000313" key="5">
    <source>
        <dbReference type="EMBL" id="PPQ69003.1"/>
    </source>
</evidence>
<protein>
    <recommendedName>
        <fullName evidence="7">F-box domain-containing protein</fullName>
    </recommendedName>
</protein>
<evidence type="ECO:0000256" key="4">
    <source>
        <dbReference type="SAM" id="MobiDB-lite"/>
    </source>
</evidence>
<dbReference type="GO" id="GO:0005829">
    <property type="term" value="C:cytosol"/>
    <property type="evidence" value="ECO:0007669"/>
    <property type="project" value="TreeGrafter"/>
</dbReference>
<evidence type="ECO:0000313" key="6">
    <source>
        <dbReference type="Proteomes" id="UP000284706"/>
    </source>
</evidence>
<sequence>MDYSSGSIQRTRVEDLLEGPERCSIRHDAHFGDEGCRRLFSWLKTGIDYKANKGSKEGSPGLDSLTRDVDILADRPAPDFPKSFSYVELRGVGMTDTGLGHLVDWLQCLRSTEQARRRLEEDVVSLTDLILNAGTSELAEAFVFALSTPVSIIVAPGYAGSLSSLSLSNNPLSAPFRRTFFKLLPALPKLRELYLSVTGVDGVDADALAKFIRSGKERCSLRQLNASANYMGYMGVRAVVDAVRYCWTLEKVDLFSNDSSDDNVSADEIQKDAEDAELLLKHPLAPIIGSVPLPSASGTGHLALNRKLTYFLHRNILLRRRVTTEALDLLRYSRLMLLKTVPQPGTSLSSEQEAIPPHTLPFFLLPTEIQLSILAHLAPHLSRKQRIRVFEYAADRTTLPSVRLSLPERALTRNSSKHGSSRHEGRRGNLNLAPSPSGARNVIFNVNSRSSDKLNRRQKWLELVGCDSYDPTDTV</sequence>
<evidence type="ECO:0008006" key="7">
    <source>
        <dbReference type="Google" id="ProtNLM"/>
    </source>
</evidence>
<dbReference type="InterPro" id="IPR027038">
    <property type="entry name" value="RanGap"/>
</dbReference>
<dbReference type="SUPFAM" id="SSF52047">
    <property type="entry name" value="RNI-like"/>
    <property type="match status" value="1"/>
</dbReference>
<organism evidence="5 6">
    <name type="scientific">Gymnopilus dilepis</name>
    <dbReference type="NCBI Taxonomy" id="231916"/>
    <lineage>
        <taxon>Eukaryota</taxon>
        <taxon>Fungi</taxon>
        <taxon>Dikarya</taxon>
        <taxon>Basidiomycota</taxon>
        <taxon>Agaricomycotina</taxon>
        <taxon>Agaricomycetes</taxon>
        <taxon>Agaricomycetidae</taxon>
        <taxon>Agaricales</taxon>
        <taxon>Agaricineae</taxon>
        <taxon>Hymenogastraceae</taxon>
        <taxon>Gymnopilus</taxon>
    </lineage>
</organism>
<dbReference type="GO" id="GO:0006913">
    <property type="term" value="P:nucleocytoplasmic transport"/>
    <property type="evidence" value="ECO:0007669"/>
    <property type="project" value="TreeGrafter"/>
</dbReference>
<dbReference type="Gene3D" id="3.80.10.10">
    <property type="entry name" value="Ribonuclease Inhibitor"/>
    <property type="match status" value="1"/>
</dbReference>
<dbReference type="STRING" id="231916.A0A409VRZ6"/>
<comment type="caution">
    <text evidence="5">The sequence shown here is derived from an EMBL/GenBank/DDBJ whole genome shotgun (WGS) entry which is preliminary data.</text>
</comment>
<name>A0A409VRZ6_9AGAR</name>
<dbReference type="PANTHER" id="PTHR24113">
    <property type="entry name" value="RAN GTPASE-ACTIVATING PROTEIN 1"/>
    <property type="match status" value="1"/>
</dbReference>
<proteinExistence type="predicted"/>
<evidence type="ECO:0000256" key="2">
    <source>
        <dbReference type="ARBA" id="ARBA00022614"/>
    </source>
</evidence>
<dbReference type="GO" id="GO:0005634">
    <property type="term" value="C:nucleus"/>
    <property type="evidence" value="ECO:0007669"/>
    <property type="project" value="TreeGrafter"/>
</dbReference>
<dbReference type="GO" id="GO:0031267">
    <property type="term" value="F:small GTPase binding"/>
    <property type="evidence" value="ECO:0007669"/>
    <property type="project" value="TreeGrafter"/>
</dbReference>
<reference evidence="5 6" key="1">
    <citation type="journal article" date="2018" name="Evol. Lett.">
        <title>Horizontal gene cluster transfer increased hallucinogenic mushroom diversity.</title>
        <authorList>
            <person name="Reynolds H.T."/>
            <person name="Vijayakumar V."/>
            <person name="Gluck-Thaler E."/>
            <person name="Korotkin H.B."/>
            <person name="Matheny P.B."/>
            <person name="Slot J.C."/>
        </authorList>
    </citation>
    <scope>NUCLEOTIDE SEQUENCE [LARGE SCALE GENOMIC DNA]</scope>
    <source>
        <strain evidence="5 6">SRW20</strain>
    </source>
</reference>
<dbReference type="AlphaFoldDB" id="A0A409VRZ6"/>
<evidence type="ECO:0000256" key="3">
    <source>
        <dbReference type="ARBA" id="ARBA00022737"/>
    </source>
</evidence>
<dbReference type="InParanoid" id="A0A409VRZ6"/>
<dbReference type="GO" id="GO:0048471">
    <property type="term" value="C:perinuclear region of cytoplasm"/>
    <property type="evidence" value="ECO:0007669"/>
    <property type="project" value="TreeGrafter"/>
</dbReference>
<keyword evidence="1" id="KW-0343">GTPase activation</keyword>
<dbReference type="InterPro" id="IPR032675">
    <property type="entry name" value="LRR_dom_sf"/>
</dbReference>
<keyword evidence="2" id="KW-0433">Leucine-rich repeat</keyword>
<dbReference type="GO" id="GO:0005096">
    <property type="term" value="F:GTPase activator activity"/>
    <property type="evidence" value="ECO:0007669"/>
    <property type="project" value="UniProtKB-KW"/>
</dbReference>
<feature type="region of interest" description="Disordered" evidence="4">
    <location>
        <begin position="405"/>
        <end position="436"/>
    </location>
</feature>